<dbReference type="CDD" id="cd03215">
    <property type="entry name" value="ABC_Carb_Monos_II"/>
    <property type="match status" value="1"/>
</dbReference>
<protein>
    <submittedName>
        <fullName evidence="11">Rhamnose transport system ATP-binding protein</fullName>
    </submittedName>
</protein>
<dbReference type="PANTHER" id="PTHR43790:SF3">
    <property type="entry name" value="D-ALLOSE IMPORT ATP-BINDING PROTEIN ALSA-RELATED"/>
    <property type="match status" value="1"/>
</dbReference>
<evidence type="ECO:0000259" key="10">
    <source>
        <dbReference type="PROSITE" id="PS50893"/>
    </source>
</evidence>
<name>A0ABV2QQP4_9MICO</name>
<dbReference type="PANTHER" id="PTHR43790">
    <property type="entry name" value="CARBOHYDRATE TRANSPORT ATP-BINDING PROTEIN MG119-RELATED"/>
    <property type="match status" value="1"/>
</dbReference>
<evidence type="ECO:0000313" key="12">
    <source>
        <dbReference type="Proteomes" id="UP001549257"/>
    </source>
</evidence>
<dbReference type="InterPro" id="IPR050107">
    <property type="entry name" value="ABC_carbohydrate_import_ATPase"/>
</dbReference>
<reference evidence="11 12" key="1">
    <citation type="submission" date="2024-06" db="EMBL/GenBank/DDBJ databases">
        <title>Sorghum-associated microbial communities from plants grown in Nebraska, USA.</title>
        <authorList>
            <person name="Schachtman D."/>
        </authorList>
    </citation>
    <scope>NUCLEOTIDE SEQUENCE [LARGE SCALE GENOMIC DNA]</scope>
    <source>
        <strain evidence="11 12">2857</strain>
    </source>
</reference>
<feature type="compositionally biased region" description="Low complexity" evidence="9">
    <location>
        <begin position="10"/>
        <end position="23"/>
    </location>
</feature>
<dbReference type="InterPro" id="IPR027417">
    <property type="entry name" value="P-loop_NTPase"/>
</dbReference>
<comment type="caution">
    <text evidence="11">The sequence shown here is derived from an EMBL/GenBank/DDBJ whole genome shotgun (WGS) entry which is preliminary data.</text>
</comment>
<evidence type="ECO:0000256" key="1">
    <source>
        <dbReference type="ARBA" id="ARBA00022448"/>
    </source>
</evidence>
<feature type="region of interest" description="Disordered" evidence="9">
    <location>
        <begin position="1"/>
        <end position="23"/>
    </location>
</feature>
<keyword evidence="2" id="KW-1003">Cell membrane</keyword>
<keyword evidence="1" id="KW-0813">Transport</keyword>
<organism evidence="11 12">
    <name type="scientific">Conyzicola nivalis</name>
    <dbReference type="NCBI Taxonomy" id="1477021"/>
    <lineage>
        <taxon>Bacteria</taxon>
        <taxon>Bacillati</taxon>
        <taxon>Actinomycetota</taxon>
        <taxon>Actinomycetes</taxon>
        <taxon>Micrococcales</taxon>
        <taxon>Microbacteriaceae</taxon>
        <taxon>Conyzicola</taxon>
    </lineage>
</organism>
<evidence type="ECO:0000256" key="4">
    <source>
        <dbReference type="ARBA" id="ARBA00022737"/>
    </source>
</evidence>
<keyword evidence="7" id="KW-1278">Translocase</keyword>
<dbReference type="SMART" id="SM00382">
    <property type="entry name" value="AAA"/>
    <property type="match status" value="2"/>
</dbReference>
<feature type="domain" description="ABC transporter" evidence="10">
    <location>
        <begin position="33"/>
        <end position="523"/>
    </location>
</feature>
<accession>A0ABV2QQP4</accession>
<keyword evidence="6 11" id="KW-0067">ATP-binding</keyword>
<keyword evidence="12" id="KW-1185">Reference proteome</keyword>
<dbReference type="RefSeq" id="WP_354025431.1">
    <property type="nucleotide sequence ID" value="NZ_JBEPSJ010000003.1"/>
</dbReference>
<dbReference type="InterPro" id="IPR003593">
    <property type="entry name" value="AAA+_ATPase"/>
</dbReference>
<evidence type="ECO:0000256" key="8">
    <source>
        <dbReference type="ARBA" id="ARBA00023136"/>
    </source>
</evidence>
<dbReference type="EMBL" id="JBEPSJ010000003">
    <property type="protein sequence ID" value="MET4583270.1"/>
    <property type="molecule type" value="Genomic_DNA"/>
</dbReference>
<dbReference type="PROSITE" id="PS50893">
    <property type="entry name" value="ABC_TRANSPORTER_2"/>
    <property type="match status" value="1"/>
</dbReference>
<evidence type="ECO:0000256" key="6">
    <source>
        <dbReference type="ARBA" id="ARBA00022840"/>
    </source>
</evidence>
<evidence type="ECO:0000256" key="2">
    <source>
        <dbReference type="ARBA" id="ARBA00022475"/>
    </source>
</evidence>
<gene>
    <name evidence="11" type="ORF">ABIE21_002789</name>
</gene>
<dbReference type="PROSITE" id="PS00211">
    <property type="entry name" value="ABC_TRANSPORTER_1"/>
    <property type="match status" value="1"/>
</dbReference>
<dbReference type="SUPFAM" id="SSF52540">
    <property type="entry name" value="P-loop containing nucleoside triphosphate hydrolases"/>
    <property type="match status" value="2"/>
</dbReference>
<keyword evidence="4" id="KW-0677">Repeat</keyword>
<evidence type="ECO:0000256" key="3">
    <source>
        <dbReference type="ARBA" id="ARBA00022597"/>
    </source>
</evidence>
<proteinExistence type="predicted"/>
<dbReference type="Proteomes" id="UP001549257">
    <property type="component" value="Unassembled WGS sequence"/>
</dbReference>
<dbReference type="GO" id="GO:0005524">
    <property type="term" value="F:ATP binding"/>
    <property type="evidence" value="ECO:0007669"/>
    <property type="project" value="UniProtKB-KW"/>
</dbReference>
<evidence type="ECO:0000256" key="7">
    <source>
        <dbReference type="ARBA" id="ARBA00022967"/>
    </source>
</evidence>
<dbReference type="InterPro" id="IPR003439">
    <property type="entry name" value="ABC_transporter-like_ATP-bd"/>
</dbReference>
<dbReference type="Pfam" id="PF00005">
    <property type="entry name" value="ABC_tran"/>
    <property type="match status" value="2"/>
</dbReference>
<keyword evidence="3" id="KW-0762">Sugar transport</keyword>
<keyword evidence="5" id="KW-0547">Nucleotide-binding</keyword>
<keyword evidence="8" id="KW-0472">Membrane</keyword>
<sequence>MATREVPTVPAASSGSAQLSSASGASAQPQSVLTLTGAAKTFGPVVALADGTIDIRPGEIHALVGENGAGKSTLVKILAGVHSPDAGEFVVGGEHVAFRSPADSKAAGISVIYQEPTLFPDLTVAENIFIGRQPTGRGGIINRREMRRQARELFATLGVPIDPDRIAEGLSIADQQIIEIAKAISLDARVLVMDEPTAALSGVEVERLFTVARGLRDKGAGILFISHRFEEVFALCDRITVMRDGRYVSVHDTAAATVPGIVKEMVGRELGALFPKVVAPVGDTVLSVTGLSRLGVFTDIGFEVKAGEIVALSGLVGAGRTEVARAVFGIDKYDAGTVHLDGKPLPARSPQASITAGIGFVPEDRRKQGLVMDLSVARNATLTLRKSLARFGLISGARERRLAEEWSARLQVKTGSQDYAVSTLSGGNQQKVVLAKWLATEPRLLIVDEPTRGIDVGTKAEVHRLLSDLAGRGIAILMISSELPEVLGMADRILVMHEGRISAEYSREEATAELVMHAATSAQEVAR</sequence>
<evidence type="ECO:0000313" key="11">
    <source>
        <dbReference type="EMBL" id="MET4583270.1"/>
    </source>
</evidence>
<evidence type="ECO:0000256" key="9">
    <source>
        <dbReference type="SAM" id="MobiDB-lite"/>
    </source>
</evidence>
<dbReference type="CDD" id="cd03216">
    <property type="entry name" value="ABC_Carb_Monos_I"/>
    <property type="match status" value="1"/>
</dbReference>
<dbReference type="InterPro" id="IPR017871">
    <property type="entry name" value="ABC_transporter-like_CS"/>
</dbReference>
<dbReference type="Gene3D" id="3.40.50.300">
    <property type="entry name" value="P-loop containing nucleotide triphosphate hydrolases"/>
    <property type="match status" value="2"/>
</dbReference>
<evidence type="ECO:0000256" key="5">
    <source>
        <dbReference type="ARBA" id="ARBA00022741"/>
    </source>
</evidence>